<evidence type="ECO:0000313" key="2">
    <source>
        <dbReference type="EMBL" id="POA08395.1"/>
    </source>
</evidence>
<dbReference type="OrthoDB" id="9922406at2"/>
<comment type="caution">
    <text evidence="2">The sequence shown here is derived from an EMBL/GenBank/DDBJ whole genome shotgun (WGS) entry which is preliminary data.</text>
</comment>
<dbReference type="AlphaFoldDB" id="A0A2K4FBS6"/>
<dbReference type="Proteomes" id="UP000242712">
    <property type="component" value="Unassembled WGS sequence"/>
</dbReference>
<evidence type="ECO:0000313" key="3">
    <source>
        <dbReference type="Proteomes" id="UP000242712"/>
    </source>
</evidence>
<reference evidence="2 3" key="1">
    <citation type="submission" date="2017-08" db="EMBL/GenBank/DDBJ databases">
        <title>Draft genome sequences of 64 type strains of genus Staph aureus.</title>
        <authorList>
            <person name="Cole K."/>
            <person name="Golubchik T."/>
            <person name="Russell J."/>
            <person name="Foster D."/>
            <person name="Llewelyn M."/>
            <person name="Wilson D."/>
            <person name="Crook D."/>
            <person name="Paul J."/>
        </authorList>
    </citation>
    <scope>NUCLEOTIDE SEQUENCE [LARGE SCALE GENOMIC DNA]</scope>
    <source>
        <strain evidence="2 3">DSM 29875</strain>
    </source>
</reference>
<protein>
    <recommendedName>
        <fullName evidence="4">Lipoprotein</fullName>
    </recommendedName>
</protein>
<keyword evidence="1" id="KW-0732">Signal</keyword>
<feature type="signal peptide" evidence="1">
    <location>
        <begin position="1"/>
        <end position="21"/>
    </location>
</feature>
<dbReference type="GeneID" id="98298665"/>
<dbReference type="RefSeq" id="WP_103372181.1">
    <property type="nucleotide sequence ID" value="NZ_CBCRVO010000002.1"/>
</dbReference>
<proteinExistence type="predicted"/>
<organism evidence="2 3">
    <name type="scientific">Staphylococcus argensis</name>
    <dbReference type="NCBI Taxonomy" id="1607738"/>
    <lineage>
        <taxon>Bacteria</taxon>
        <taxon>Bacillati</taxon>
        <taxon>Bacillota</taxon>
        <taxon>Bacilli</taxon>
        <taxon>Bacillales</taxon>
        <taxon>Staphylococcaceae</taxon>
        <taxon>Staphylococcus</taxon>
    </lineage>
</organism>
<dbReference type="EMBL" id="PPPX01000016">
    <property type="protein sequence ID" value="POA08395.1"/>
    <property type="molecule type" value="Genomic_DNA"/>
</dbReference>
<sequence>MKKLVMICVVCALVLSLSACGKSAKEKVQGKWEYKESGEKIYLKIKDDKAELKHMGITLVTGKVKETKKKDTLEISDGDAKSKVKIIDEDHIKVDGDKFKRTKDRDDE</sequence>
<evidence type="ECO:0000256" key="1">
    <source>
        <dbReference type="SAM" id="SignalP"/>
    </source>
</evidence>
<name>A0A2K4FBS6_9STAP</name>
<keyword evidence="3" id="KW-1185">Reference proteome</keyword>
<accession>A0A2K4FBS6</accession>
<dbReference type="PROSITE" id="PS51257">
    <property type="entry name" value="PROKAR_LIPOPROTEIN"/>
    <property type="match status" value="1"/>
</dbReference>
<evidence type="ECO:0008006" key="4">
    <source>
        <dbReference type="Google" id="ProtNLM"/>
    </source>
</evidence>
<gene>
    <name evidence="2" type="ORF">CD039_09950</name>
</gene>
<feature type="chain" id="PRO_5038655461" description="Lipoprotein" evidence="1">
    <location>
        <begin position="22"/>
        <end position="108"/>
    </location>
</feature>